<organism evidence="1 2">
    <name type="scientific">Diphasiastrum complanatum</name>
    <name type="common">Issler's clubmoss</name>
    <name type="synonym">Lycopodium complanatum</name>
    <dbReference type="NCBI Taxonomy" id="34168"/>
    <lineage>
        <taxon>Eukaryota</taxon>
        <taxon>Viridiplantae</taxon>
        <taxon>Streptophyta</taxon>
        <taxon>Embryophyta</taxon>
        <taxon>Tracheophyta</taxon>
        <taxon>Lycopodiopsida</taxon>
        <taxon>Lycopodiales</taxon>
        <taxon>Lycopodiaceae</taxon>
        <taxon>Lycopodioideae</taxon>
        <taxon>Diphasiastrum</taxon>
    </lineage>
</organism>
<evidence type="ECO:0000313" key="1">
    <source>
        <dbReference type="EMBL" id="KAJ7571331.1"/>
    </source>
</evidence>
<sequence length="450" mass="49751">MPFTSFFEASQYYNLPSTALDAPTPAQEPLASLNSASKWLLNSKNQAAEIPSFMKRDDQSCAGTTKFSCDLARYDSAPSSFLSSFADLRNDGMPHMSRLSNEGSSLNAMLPELFCAGTVAALVSNNALQMEVDGLSRPSLEDHKQFSAESRRNRRLSAQNSRSHEEARPSFVANLDHRALAATDYTCEFGAANGHISSHQQRNQPSPEGNIHIIPAKGTKTPMRKDGILKSSPMGVKSNVLRHRSSPASLENDDVIGFSEEAALSSLSEVPDIGGRGLAEDSKSHEGSLMSILEGASMRKRVRDLDAFHMNNVSSPSDLQDGSGGQTTSLTRHVSLPVPLKSKDDVPVEDNWLQDSVPCRFRAKRGCATHPRSIAERVRRTRISERMRKLQELVPNMDKQSNTAEMLDEVFDYVKFLQKQVQHTMIPCDFFIFLHCRSSLKVNQDVKDFA</sequence>
<protein>
    <submittedName>
        <fullName evidence="1">Uncharacterized protein</fullName>
    </submittedName>
</protein>
<reference evidence="2" key="1">
    <citation type="journal article" date="2024" name="Proc. Natl. Acad. Sci. U.S.A.">
        <title>Extraordinary preservation of gene collinearity over three hundred million years revealed in homosporous lycophytes.</title>
        <authorList>
            <person name="Li C."/>
            <person name="Wickell D."/>
            <person name="Kuo L.Y."/>
            <person name="Chen X."/>
            <person name="Nie B."/>
            <person name="Liao X."/>
            <person name="Peng D."/>
            <person name="Ji J."/>
            <person name="Jenkins J."/>
            <person name="Williams M."/>
            <person name="Shu S."/>
            <person name="Plott C."/>
            <person name="Barry K."/>
            <person name="Rajasekar S."/>
            <person name="Grimwood J."/>
            <person name="Han X."/>
            <person name="Sun S."/>
            <person name="Hou Z."/>
            <person name="He W."/>
            <person name="Dai G."/>
            <person name="Sun C."/>
            <person name="Schmutz J."/>
            <person name="Leebens-Mack J.H."/>
            <person name="Li F.W."/>
            <person name="Wang L."/>
        </authorList>
    </citation>
    <scope>NUCLEOTIDE SEQUENCE [LARGE SCALE GENOMIC DNA]</scope>
    <source>
        <strain evidence="2">cv. PW_Plant_1</strain>
    </source>
</reference>
<gene>
    <name evidence="1" type="ORF">O6H91_01G159600</name>
</gene>
<dbReference type="Proteomes" id="UP001162992">
    <property type="component" value="Chromosome 1"/>
</dbReference>
<evidence type="ECO:0000313" key="2">
    <source>
        <dbReference type="Proteomes" id="UP001162992"/>
    </source>
</evidence>
<name>A0ACC2EXS7_DIPCM</name>
<accession>A0ACC2EXS7</accession>
<dbReference type="EMBL" id="CM055092">
    <property type="protein sequence ID" value="KAJ7571331.1"/>
    <property type="molecule type" value="Genomic_DNA"/>
</dbReference>
<keyword evidence="2" id="KW-1185">Reference proteome</keyword>
<comment type="caution">
    <text evidence="1">The sequence shown here is derived from an EMBL/GenBank/DDBJ whole genome shotgun (WGS) entry which is preliminary data.</text>
</comment>
<proteinExistence type="predicted"/>